<keyword evidence="1" id="KW-0472">Membrane</keyword>
<evidence type="ECO:0000256" key="1">
    <source>
        <dbReference type="SAM" id="Phobius"/>
    </source>
</evidence>
<accession>A0A9X2DTL4</accession>
<protein>
    <submittedName>
        <fullName evidence="2">DUF2759 domain-containing protein</fullName>
    </submittedName>
</protein>
<dbReference type="AlphaFoldDB" id="A0A9X2DTL4"/>
<dbReference type="Pfam" id="PF10958">
    <property type="entry name" value="DUF2759"/>
    <property type="match status" value="1"/>
</dbReference>
<sequence>MFLSITLLLVAILSAIGIARELRRKNFFAVGFAAISFVVFGAFSIATIVSILTTGGGAPTGH</sequence>
<keyword evidence="3" id="KW-1185">Reference proteome</keyword>
<proteinExistence type="predicted"/>
<gene>
    <name evidence="2" type="ORF">M3202_14380</name>
</gene>
<reference evidence="2" key="1">
    <citation type="submission" date="2022-05" db="EMBL/GenBank/DDBJ databases">
        <title>Comparative Genomics of Spacecraft Associated Microbes.</title>
        <authorList>
            <person name="Tran M.T."/>
            <person name="Wright A."/>
            <person name="Seuylemezian A."/>
            <person name="Eisen J."/>
            <person name="Coil D."/>
        </authorList>
    </citation>
    <scope>NUCLEOTIDE SEQUENCE</scope>
    <source>
        <strain evidence="2">214.1.1</strain>
    </source>
</reference>
<keyword evidence="1" id="KW-1133">Transmembrane helix</keyword>
<dbReference type="EMBL" id="JAMBOL010000013">
    <property type="protein sequence ID" value="MCM3715272.1"/>
    <property type="molecule type" value="Genomic_DNA"/>
</dbReference>
<evidence type="ECO:0000313" key="3">
    <source>
        <dbReference type="Proteomes" id="UP001139179"/>
    </source>
</evidence>
<dbReference type="InterPro" id="IPR024490">
    <property type="entry name" value="DUF2759"/>
</dbReference>
<feature type="transmembrane region" description="Helical" evidence="1">
    <location>
        <begin position="27"/>
        <end position="52"/>
    </location>
</feature>
<dbReference type="RefSeq" id="WP_251224025.1">
    <property type="nucleotide sequence ID" value="NZ_JAMBOL010000013.1"/>
</dbReference>
<organism evidence="2 3">
    <name type="scientific">Halalkalibacter oceani</name>
    <dbReference type="NCBI Taxonomy" id="1653776"/>
    <lineage>
        <taxon>Bacteria</taxon>
        <taxon>Bacillati</taxon>
        <taxon>Bacillota</taxon>
        <taxon>Bacilli</taxon>
        <taxon>Bacillales</taxon>
        <taxon>Bacillaceae</taxon>
        <taxon>Halalkalibacter</taxon>
    </lineage>
</organism>
<dbReference type="Proteomes" id="UP001139179">
    <property type="component" value="Unassembled WGS sequence"/>
</dbReference>
<keyword evidence="1" id="KW-0812">Transmembrane</keyword>
<comment type="caution">
    <text evidence="2">The sequence shown here is derived from an EMBL/GenBank/DDBJ whole genome shotgun (WGS) entry which is preliminary data.</text>
</comment>
<name>A0A9X2DTL4_9BACI</name>
<evidence type="ECO:0000313" key="2">
    <source>
        <dbReference type="EMBL" id="MCM3715272.1"/>
    </source>
</evidence>